<protein>
    <submittedName>
        <fullName evidence="4">DUF4367 domain-containing protein</fullName>
    </submittedName>
</protein>
<feature type="compositionally biased region" description="Pro residues" evidence="1">
    <location>
        <begin position="113"/>
        <end position="124"/>
    </location>
</feature>
<keyword evidence="2" id="KW-1133">Transmembrane helix</keyword>
<dbReference type="InterPro" id="IPR025377">
    <property type="entry name" value="DUF4367"/>
</dbReference>
<evidence type="ECO:0000259" key="3">
    <source>
        <dbReference type="Pfam" id="PF14285"/>
    </source>
</evidence>
<dbReference type="Pfam" id="PF14285">
    <property type="entry name" value="DUF4367"/>
    <property type="match status" value="1"/>
</dbReference>
<organism evidence="4 5">
    <name type="scientific">Paenibacillus residui</name>
    <dbReference type="NCBI Taxonomy" id="629724"/>
    <lineage>
        <taxon>Bacteria</taxon>
        <taxon>Bacillati</taxon>
        <taxon>Bacillota</taxon>
        <taxon>Bacilli</taxon>
        <taxon>Bacillales</taxon>
        <taxon>Paenibacillaceae</taxon>
        <taxon>Paenibacillus</taxon>
    </lineage>
</organism>
<evidence type="ECO:0000256" key="2">
    <source>
        <dbReference type="SAM" id="Phobius"/>
    </source>
</evidence>
<dbReference type="EMBL" id="JBHTIU010000104">
    <property type="protein sequence ID" value="MFD0872224.1"/>
    <property type="molecule type" value="Genomic_DNA"/>
</dbReference>
<keyword evidence="2" id="KW-0812">Transmembrane</keyword>
<comment type="caution">
    <text evidence="4">The sequence shown here is derived from an EMBL/GenBank/DDBJ whole genome shotgun (WGS) entry which is preliminary data.</text>
</comment>
<evidence type="ECO:0000256" key="1">
    <source>
        <dbReference type="SAM" id="MobiDB-lite"/>
    </source>
</evidence>
<reference evidence="5" key="1">
    <citation type="journal article" date="2019" name="Int. J. Syst. Evol. Microbiol.">
        <title>The Global Catalogue of Microorganisms (GCM) 10K type strain sequencing project: providing services to taxonomists for standard genome sequencing and annotation.</title>
        <authorList>
            <consortium name="The Broad Institute Genomics Platform"/>
            <consortium name="The Broad Institute Genome Sequencing Center for Infectious Disease"/>
            <person name="Wu L."/>
            <person name="Ma J."/>
        </authorList>
    </citation>
    <scope>NUCLEOTIDE SEQUENCE [LARGE SCALE GENOMIC DNA]</scope>
    <source>
        <strain evidence="5">CCUG 57263</strain>
    </source>
</reference>
<feature type="region of interest" description="Disordered" evidence="1">
    <location>
        <begin position="106"/>
        <end position="134"/>
    </location>
</feature>
<evidence type="ECO:0000313" key="5">
    <source>
        <dbReference type="Proteomes" id="UP001597120"/>
    </source>
</evidence>
<proteinExistence type="predicted"/>
<dbReference type="Proteomes" id="UP001597120">
    <property type="component" value="Unassembled WGS sequence"/>
</dbReference>
<evidence type="ECO:0000313" key="4">
    <source>
        <dbReference type="EMBL" id="MFD0872224.1"/>
    </source>
</evidence>
<feature type="domain" description="DUF4367" evidence="3">
    <location>
        <begin position="156"/>
        <end position="265"/>
    </location>
</feature>
<keyword evidence="2" id="KW-0472">Membrane</keyword>
<feature type="transmembrane region" description="Helical" evidence="2">
    <location>
        <begin position="53"/>
        <end position="71"/>
    </location>
</feature>
<name>A0ABW3DIX2_9BACL</name>
<sequence length="266" mass="30132">MRKEEEWDRLLDSVFEDAVRENYRCEVPDPTPSWEKVREKLKAEKRRRARRRWRSRIATIAASLLIGAFIFSTPQITNAFAPLTAIFKQLTGNMLSFFYGESGLEERTGAKTSPPPPTEEPPQNIPEDHSDGSRASTTLKISMEEAKQKSSIPLLEPQYVLDGYKLDSVKLSLDQHGQTLNAVIYYENEEGGIYLVTQSVLELNTVYTTLSDENDTVKDVEIKGRKGKLIQGSDKNDMILTDEGRLIRITGQISVEELYSIAESLQ</sequence>
<accession>A0ABW3DIX2</accession>
<keyword evidence="5" id="KW-1185">Reference proteome</keyword>
<gene>
    <name evidence="4" type="ORF">ACFQ03_24185</name>
</gene>
<dbReference type="RefSeq" id="WP_379291529.1">
    <property type="nucleotide sequence ID" value="NZ_JBHTIU010000104.1"/>
</dbReference>